<accession>A0A9W7J8E6</accession>
<dbReference type="Pfam" id="PF07734">
    <property type="entry name" value="FBA_1"/>
    <property type="match status" value="1"/>
</dbReference>
<dbReference type="Proteomes" id="UP001165190">
    <property type="component" value="Unassembled WGS sequence"/>
</dbReference>
<evidence type="ECO:0000313" key="3">
    <source>
        <dbReference type="Proteomes" id="UP001165190"/>
    </source>
</evidence>
<dbReference type="EMBL" id="BSYR01000052">
    <property type="protein sequence ID" value="GMJ08764.1"/>
    <property type="molecule type" value="Genomic_DNA"/>
</dbReference>
<proteinExistence type="predicted"/>
<name>A0A9W7J8E6_HIBTR</name>
<dbReference type="OrthoDB" id="1001564at2759"/>
<dbReference type="AlphaFoldDB" id="A0A9W7J8E6"/>
<dbReference type="CDD" id="cd22157">
    <property type="entry name" value="F-box_AtFBW1-like"/>
    <property type="match status" value="1"/>
</dbReference>
<comment type="caution">
    <text evidence="2">The sequence shown here is derived from an EMBL/GenBank/DDBJ whole genome shotgun (WGS) entry which is preliminary data.</text>
</comment>
<dbReference type="InterPro" id="IPR006527">
    <property type="entry name" value="F-box-assoc_dom_typ1"/>
</dbReference>
<keyword evidence="3" id="KW-1185">Reference proteome</keyword>
<organism evidence="2 3">
    <name type="scientific">Hibiscus trionum</name>
    <name type="common">Flower of an hour</name>
    <dbReference type="NCBI Taxonomy" id="183268"/>
    <lineage>
        <taxon>Eukaryota</taxon>
        <taxon>Viridiplantae</taxon>
        <taxon>Streptophyta</taxon>
        <taxon>Embryophyta</taxon>
        <taxon>Tracheophyta</taxon>
        <taxon>Spermatophyta</taxon>
        <taxon>Magnoliopsida</taxon>
        <taxon>eudicotyledons</taxon>
        <taxon>Gunneridae</taxon>
        <taxon>Pentapetalae</taxon>
        <taxon>rosids</taxon>
        <taxon>malvids</taxon>
        <taxon>Malvales</taxon>
        <taxon>Malvaceae</taxon>
        <taxon>Malvoideae</taxon>
        <taxon>Hibiscus</taxon>
    </lineage>
</organism>
<dbReference type="InterPro" id="IPR050796">
    <property type="entry name" value="SCF_F-box_component"/>
</dbReference>
<dbReference type="NCBIfam" id="TIGR01640">
    <property type="entry name" value="F_box_assoc_1"/>
    <property type="match status" value="1"/>
</dbReference>
<dbReference type="SUPFAM" id="SSF81383">
    <property type="entry name" value="F-box domain"/>
    <property type="match status" value="1"/>
</dbReference>
<gene>
    <name evidence="2" type="ORF">HRI_004545600</name>
</gene>
<sequence length="268" mass="30494">MKRLSKIRTELPEMLVLEILSKLPVKSLTRFKCVCKSLSSSFQTPFFITQHHQNNLRNNNLNLLLQRRNGNTYSDLCYFSQLSTEKGQNFSLKQNIHLPFVEYNFSHDLIVHGSLNGILCLGFGDDICLWNPSTKEFKILPPSSVQRPPSLDFTSLGCVGFGYDSQTDDYKVLRFVTNFFSIDIYGESRFSHATEQVDLYSLKGNSWKEISDPGVSAHYATLFDIYVNGFYYWHATGASGSLILSFDIVNETFSTLPLPVCEGYVKDI</sequence>
<evidence type="ECO:0000313" key="2">
    <source>
        <dbReference type="EMBL" id="GMJ08764.1"/>
    </source>
</evidence>
<dbReference type="PANTHER" id="PTHR31672:SF13">
    <property type="entry name" value="F-BOX PROTEIN CPR30-LIKE"/>
    <property type="match status" value="1"/>
</dbReference>
<dbReference type="InterPro" id="IPR017451">
    <property type="entry name" value="F-box-assoc_interact_dom"/>
</dbReference>
<dbReference type="InterPro" id="IPR001810">
    <property type="entry name" value="F-box_dom"/>
</dbReference>
<protein>
    <recommendedName>
        <fullName evidence="1">F-box domain-containing protein</fullName>
    </recommendedName>
</protein>
<dbReference type="SMART" id="SM00256">
    <property type="entry name" value="FBOX"/>
    <property type="match status" value="1"/>
</dbReference>
<dbReference type="PANTHER" id="PTHR31672">
    <property type="entry name" value="BNACNNG10540D PROTEIN"/>
    <property type="match status" value="1"/>
</dbReference>
<dbReference type="Pfam" id="PF00646">
    <property type="entry name" value="F-box"/>
    <property type="match status" value="1"/>
</dbReference>
<dbReference type="Gene3D" id="1.20.1280.50">
    <property type="match status" value="1"/>
</dbReference>
<dbReference type="InterPro" id="IPR036047">
    <property type="entry name" value="F-box-like_dom_sf"/>
</dbReference>
<feature type="domain" description="F-box" evidence="1">
    <location>
        <begin position="11"/>
        <end position="50"/>
    </location>
</feature>
<evidence type="ECO:0000259" key="1">
    <source>
        <dbReference type="SMART" id="SM00256"/>
    </source>
</evidence>
<reference evidence="2" key="1">
    <citation type="submission" date="2023-05" db="EMBL/GenBank/DDBJ databases">
        <title>Genome and transcriptome analyses reveal genes involved in the formation of fine ridges on petal epidermal cells in Hibiscus trionum.</title>
        <authorList>
            <person name="Koshimizu S."/>
            <person name="Masuda S."/>
            <person name="Ishii T."/>
            <person name="Shirasu K."/>
            <person name="Hoshino A."/>
            <person name="Arita M."/>
        </authorList>
    </citation>
    <scope>NUCLEOTIDE SEQUENCE</scope>
    <source>
        <strain evidence="2">Hamamatsu line</strain>
    </source>
</reference>